<evidence type="ECO:0000256" key="1">
    <source>
        <dbReference type="SAM" id="MobiDB-lite"/>
    </source>
</evidence>
<organism evidence="2 3">
    <name type="scientific">Botryotinia calthae</name>
    <dbReference type="NCBI Taxonomy" id="38488"/>
    <lineage>
        <taxon>Eukaryota</taxon>
        <taxon>Fungi</taxon>
        <taxon>Dikarya</taxon>
        <taxon>Ascomycota</taxon>
        <taxon>Pezizomycotina</taxon>
        <taxon>Leotiomycetes</taxon>
        <taxon>Helotiales</taxon>
        <taxon>Sclerotiniaceae</taxon>
        <taxon>Botryotinia</taxon>
    </lineage>
</organism>
<feature type="compositionally biased region" description="Basic and acidic residues" evidence="1">
    <location>
        <begin position="1"/>
        <end position="12"/>
    </location>
</feature>
<protein>
    <submittedName>
        <fullName evidence="2">Uncharacterized protein</fullName>
    </submittedName>
</protein>
<gene>
    <name evidence="2" type="ORF">BOTCAL_0692g00020</name>
</gene>
<accession>A0A4Y8CIZ4</accession>
<proteinExistence type="predicted"/>
<comment type="caution">
    <text evidence="2">The sequence shown here is derived from an EMBL/GenBank/DDBJ whole genome shotgun (WGS) entry which is preliminary data.</text>
</comment>
<evidence type="ECO:0000313" key="3">
    <source>
        <dbReference type="Proteomes" id="UP000297299"/>
    </source>
</evidence>
<feature type="region of interest" description="Disordered" evidence="1">
    <location>
        <begin position="1"/>
        <end position="24"/>
    </location>
</feature>
<evidence type="ECO:0000313" key="2">
    <source>
        <dbReference type="EMBL" id="TEY33252.1"/>
    </source>
</evidence>
<sequence length="65" mass="6534">MRVDSKSIHSEIKGGSQSEATDDPCSLCAIVSSSGITTTVDMNADGEIAGEHGEGGEAGTHNGMP</sequence>
<reference evidence="2 3" key="1">
    <citation type="submission" date="2017-11" db="EMBL/GenBank/DDBJ databases">
        <title>Comparative genomics of Botrytis spp.</title>
        <authorList>
            <person name="Valero-Jimenez C.A."/>
            <person name="Tapia P."/>
            <person name="Veloso J."/>
            <person name="Silva-Moreno E."/>
            <person name="Staats M."/>
            <person name="Valdes J.H."/>
            <person name="Van Kan J.A.L."/>
        </authorList>
    </citation>
    <scope>NUCLEOTIDE SEQUENCE [LARGE SCALE GENOMIC DNA]</scope>
    <source>
        <strain evidence="2 3">MUCL2830</strain>
    </source>
</reference>
<dbReference type="EMBL" id="PHWZ01000688">
    <property type="protein sequence ID" value="TEY33252.1"/>
    <property type="molecule type" value="Genomic_DNA"/>
</dbReference>
<dbReference type="AlphaFoldDB" id="A0A4Y8CIZ4"/>
<feature type="region of interest" description="Disordered" evidence="1">
    <location>
        <begin position="46"/>
        <end position="65"/>
    </location>
</feature>
<dbReference type="Proteomes" id="UP000297299">
    <property type="component" value="Unassembled WGS sequence"/>
</dbReference>
<keyword evidence="3" id="KW-1185">Reference proteome</keyword>
<name>A0A4Y8CIZ4_9HELO</name>